<keyword evidence="5 11" id="KW-0812">Transmembrane</keyword>
<sequence>LLYMRGFFAESQRSYYRDGLRNGYNAYDTTVEPYGLEQISVLKGPASGLYGDALPGGLIDMRTKRPTEEAFREVQLEYGSFNEKQAAVDFGGPLTEDGTILYRFTGLKRDADTQVDHSPNDALYLAPALTFTPDDATHLTLLAQYQDLTRSGAEQSLPIANSVYSTGVTIPRDFYMGAPGLSDWNSKSTSIGYEFEHDFDNGWTLRNNLRYTHSKLDFTSAFIWTWPIAVVDDHYLDIGVQSRPRTSDSVVADVNLSGEVETGPLTHALLFGINYGYSNLRETRTNSTNANHLDIYNPDYDFAYTFGSAWSDSKELVSQYGLYAQDQVKWENWILTLNGRYDWADMTSYQYVGGTSKTDQ</sequence>
<dbReference type="Gene3D" id="2.170.130.10">
    <property type="entry name" value="TonB-dependent receptor, plug domain"/>
    <property type="match status" value="1"/>
</dbReference>
<comment type="caution">
    <text evidence="13">The sequence shown here is derived from an EMBL/GenBank/DDBJ whole genome shotgun (WGS) entry which is preliminary data.</text>
</comment>
<feature type="non-terminal residue" evidence="13">
    <location>
        <position position="1"/>
    </location>
</feature>
<evidence type="ECO:0000256" key="7">
    <source>
        <dbReference type="ARBA" id="ARBA00023004"/>
    </source>
</evidence>
<dbReference type="RefSeq" id="WP_143128079.1">
    <property type="nucleotide sequence ID" value="NZ_VJMG01000122.1"/>
</dbReference>
<evidence type="ECO:0000256" key="5">
    <source>
        <dbReference type="ARBA" id="ARBA00022692"/>
    </source>
</evidence>
<keyword evidence="9 11" id="KW-0472">Membrane</keyword>
<dbReference type="PANTHER" id="PTHR32552:SF68">
    <property type="entry name" value="FERRICHROME OUTER MEMBRANE TRANSPORTER_PHAGE RECEPTOR"/>
    <property type="match status" value="1"/>
</dbReference>
<feature type="non-terminal residue" evidence="13">
    <location>
        <position position="360"/>
    </location>
</feature>
<name>A0A549SHK6_9HYPH</name>
<evidence type="ECO:0000313" key="14">
    <source>
        <dbReference type="Proteomes" id="UP000316801"/>
    </source>
</evidence>
<feature type="domain" description="TonB-dependent receptor plug" evidence="12">
    <location>
        <begin position="3"/>
        <end position="57"/>
    </location>
</feature>
<keyword evidence="10 11" id="KW-0998">Cell outer membrane</keyword>
<keyword evidence="6" id="KW-0732">Signal</keyword>
<evidence type="ECO:0000256" key="11">
    <source>
        <dbReference type="PROSITE-ProRule" id="PRU01360"/>
    </source>
</evidence>
<dbReference type="GO" id="GO:0009279">
    <property type="term" value="C:cell outer membrane"/>
    <property type="evidence" value="ECO:0007669"/>
    <property type="project" value="UniProtKB-SubCell"/>
</dbReference>
<keyword evidence="3 11" id="KW-1134">Transmembrane beta strand</keyword>
<dbReference type="EMBL" id="VJMG01000122">
    <property type="protein sequence ID" value="TRL29114.1"/>
    <property type="molecule type" value="Genomic_DNA"/>
</dbReference>
<gene>
    <name evidence="13" type="ORF">FNA46_25685</name>
</gene>
<dbReference type="PANTHER" id="PTHR32552">
    <property type="entry name" value="FERRICHROME IRON RECEPTOR-RELATED"/>
    <property type="match status" value="1"/>
</dbReference>
<keyword evidence="2 11" id="KW-0813">Transport</keyword>
<accession>A0A549SHK6</accession>
<evidence type="ECO:0000256" key="8">
    <source>
        <dbReference type="ARBA" id="ARBA00023065"/>
    </source>
</evidence>
<evidence type="ECO:0000256" key="3">
    <source>
        <dbReference type="ARBA" id="ARBA00022452"/>
    </source>
</evidence>
<dbReference type="PROSITE" id="PS52016">
    <property type="entry name" value="TONB_DEPENDENT_REC_3"/>
    <property type="match status" value="1"/>
</dbReference>
<proteinExistence type="inferred from homology"/>
<dbReference type="InterPro" id="IPR037066">
    <property type="entry name" value="Plug_dom_sf"/>
</dbReference>
<keyword evidence="13" id="KW-0675">Receptor</keyword>
<dbReference type="InterPro" id="IPR012910">
    <property type="entry name" value="Plug_dom"/>
</dbReference>
<dbReference type="Gene3D" id="2.40.170.20">
    <property type="entry name" value="TonB-dependent receptor, beta-barrel domain"/>
    <property type="match status" value="1"/>
</dbReference>
<reference evidence="13 14" key="1">
    <citation type="submission" date="2019-07" db="EMBL/GenBank/DDBJ databases">
        <title>Ln-dependent methylotrophs.</title>
        <authorList>
            <person name="Tani A."/>
        </authorList>
    </citation>
    <scope>NUCLEOTIDE SEQUENCE [LARGE SCALE GENOMIC DNA]</scope>
    <source>
        <strain evidence="13 14">SM12</strain>
    </source>
</reference>
<dbReference type="SUPFAM" id="SSF56935">
    <property type="entry name" value="Porins"/>
    <property type="match status" value="1"/>
</dbReference>
<organism evidence="13 14">
    <name type="scientific">Rhizobium straminoryzae</name>
    <dbReference type="NCBI Taxonomy" id="1387186"/>
    <lineage>
        <taxon>Bacteria</taxon>
        <taxon>Pseudomonadati</taxon>
        <taxon>Pseudomonadota</taxon>
        <taxon>Alphaproteobacteria</taxon>
        <taxon>Hyphomicrobiales</taxon>
        <taxon>Rhizobiaceae</taxon>
        <taxon>Rhizobium/Agrobacterium group</taxon>
        <taxon>Rhizobium</taxon>
    </lineage>
</organism>
<dbReference type="GO" id="GO:0015344">
    <property type="term" value="F:siderophore uptake transmembrane transporter activity"/>
    <property type="evidence" value="ECO:0007669"/>
    <property type="project" value="TreeGrafter"/>
</dbReference>
<protein>
    <submittedName>
        <fullName evidence="13">TonB-dependent receptor</fullName>
    </submittedName>
</protein>
<dbReference type="AlphaFoldDB" id="A0A549SHK6"/>
<comment type="subcellular location">
    <subcellularLocation>
        <location evidence="1 11">Cell outer membrane</location>
        <topology evidence="1 11">Multi-pass membrane protein</topology>
    </subcellularLocation>
</comment>
<keyword evidence="8" id="KW-0406">Ion transport</keyword>
<keyword evidence="14" id="KW-1185">Reference proteome</keyword>
<evidence type="ECO:0000256" key="6">
    <source>
        <dbReference type="ARBA" id="ARBA00022729"/>
    </source>
</evidence>
<evidence type="ECO:0000256" key="2">
    <source>
        <dbReference type="ARBA" id="ARBA00022448"/>
    </source>
</evidence>
<keyword evidence="4" id="KW-0410">Iron transport</keyword>
<evidence type="ECO:0000313" key="13">
    <source>
        <dbReference type="EMBL" id="TRL29114.1"/>
    </source>
</evidence>
<dbReference type="Proteomes" id="UP000316801">
    <property type="component" value="Unassembled WGS sequence"/>
</dbReference>
<evidence type="ECO:0000256" key="4">
    <source>
        <dbReference type="ARBA" id="ARBA00022496"/>
    </source>
</evidence>
<evidence type="ECO:0000256" key="10">
    <source>
        <dbReference type="ARBA" id="ARBA00023237"/>
    </source>
</evidence>
<dbReference type="InterPro" id="IPR039426">
    <property type="entry name" value="TonB-dep_rcpt-like"/>
</dbReference>
<evidence type="ECO:0000256" key="1">
    <source>
        <dbReference type="ARBA" id="ARBA00004571"/>
    </source>
</evidence>
<dbReference type="Pfam" id="PF07715">
    <property type="entry name" value="Plug"/>
    <property type="match status" value="1"/>
</dbReference>
<dbReference type="InterPro" id="IPR036942">
    <property type="entry name" value="Beta-barrel_TonB_sf"/>
</dbReference>
<evidence type="ECO:0000259" key="12">
    <source>
        <dbReference type="Pfam" id="PF07715"/>
    </source>
</evidence>
<keyword evidence="7" id="KW-0408">Iron</keyword>
<evidence type="ECO:0000256" key="9">
    <source>
        <dbReference type="ARBA" id="ARBA00023136"/>
    </source>
</evidence>
<comment type="similarity">
    <text evidence="11">Belongs to the TonB-dependent receptor family.</text>
</comment>